<dbReference type="AlphaFoldDB" id="A0A7R9BEG4"/>
<proteinExistence type="inferred from homology"/>
<dbReference type="InterPro" id="IPR021132">
    <property type="entry name" value="Ribosomal_eL18/eL18-A/B/_CS"/>
</dbReference>
<dbReference type="InterPro" id="IPR000039">
    <property type="entry name" value="Ribosomal_eL18"/>
</dbReference>
<dbReference type="PROSITE" id="PS01106">
    <property type="entry name" value="RIBOSOMAL_L18E"/>
    <property type="match status" value="1"/>
</dbReference>
<dbReference type="Gene3D" id="3.100.10.10">
    <property type="match status" value="1"/>
</dbReference>
<organism evidence="8">
    <name type="scientific">Notodromas monacha</name>
    <dbReference type="NCBI Taxonomy" id="399045"/>
    <lineage>
        <taxon>Eukaryota</taxon>
        <taxon>Metazoa</taxon>
        <taxon>Ecdysozoa</taxon>
        <taxon>Arthropoda</taxon>
        <taxon>Crustacea</taxon>
        <taxon>Oligostraca</taxon>
        <taxon>Ostracoda</taxon>
        <taxon>Podocopa</taxon>
        <taxon>Podocopida</taxon>
        <taxon>Cypridocopina</taxon>
        <taxon>Cypridoidea</taxon>
        <taxon>Cyprididae</taxon>
        <taxon>Notodromas</taxon>
    </lineage>
</organism>
<evidence type="ECO:0000313" key="9">
    <source>
        <dbReference type="Proteomes" id="UP000678499"/>
    </source>
</evidence>
<keyword evidence="9" id="KW-1185">Reference proteome</keyword>
<dbReference type="SUPFAM" id="SSF52080">
    <property type="entry name" value="Ribosomal proteins L15p and L18e"/>
    <property type="match status" value="1"/>
</dbReference>
<sequence length="217" mass="25001">MYAIRLTDGVPDFYFQIPLKISVLWWKRGTGIDISHKHDRKARRKAPRSKNVYLSLLVKLYRFLSRRTSAKFNKIILKRLCMSRTNRPPMSLARITRFMKKKEREGRLAVVVGTVTDDVRLFDVPKLSICALKITDSARARVLKAGGEVITFDQLAVRSPLGNNTVMMQGCRTAREAHRHFGRAPGLPHSHTKPFVRSKGRKYERARGRRSSHGYKK</sequence>
<evidence type="ECO:0000256" key="4">
    <source>
        <dbReference type="ARBA" id="ARBA00035218"/>
    </source>
</evidence>
<dbReference type="GO" id="GO:0003723">
    <property type="term" value="F:RNA binding"/>
    <property type="evidence" value="ECO:0007669"/>
    <property type="project" value="TreeGrafter"/>
</dbReference>
<evidence type="ECO:0000256" key="2">
    <source>
        <dbReference type="ARBA" id="ARBA00022980"/>
    </source>
</evidence>
<dbReference type="InterPro" id="IPR021131">
    <property type="entry name" value="Ribosomal_uL15/eL18"/>
</dbReference>
<accession>A0A7R9BEG4</accession>
<dbReference type="PANTHER" id="PTHR10934:SF2">
    <property type="entry name" value="LARGE RIBOSOMAL SUBUNIT PROTEIN EL18"/>
    <property type="match status" value="1"/>
</dbReference>
<dbReference type="Pfam" id="PF17135">
    <property type="entry name" value="Ribosomal_L18"/>
    <property type="match status" value="1"/>
</dbReference>
<evidence type="ECO:0000259" key="7">
    <source>
        <dbReference type="Pfam" id="PF17135"/>
    </source>
</evidence>
<dbReference type="InterPro" id="IPR036227">
    <property type="entry name" value="Ribosomal_uL15/eL18_sf"/>
</dbReference>
<feature type="region of interest" description="Disordered" evidence="6">
    <location>
        <begin position="182"/>
        <end position="217"/>
    </location>
</feature>
<keyword evidence="2" id="KW-0689">Ribosomal protein</keyword>
<feature type="compositionally biased region" description="Basic residues" evidence="6">
    <location>
        <begin position="190"/>
        <end position="200"/>
    </location>
</feature>
<evidence type="ECO:0000256" key="6">
    <source>
        <dbReference type="SAM" id="MobiDB-lite"/>
    </source>
</evidence>
<reference evidence="8" key="1">
    <citation type="submission" date="2020-11" db="EMBL/GenBank/DDBJ databases">
        <authorList>
            <person name="Tran Van P."/>
        </authorList>
    </citation>
    <scope>NUCLEOTIDE SEQUENCE</scope>
</reference>
<dbReference type="GO" id="GO:0003735">
    <property type="term" value="F:structural constituent of ribosome"/>
    <property type="evidence" value="ECO:0007669"/>
    <property type="project" value="InterPro"/>
</dbReference>
<protein>
    <recommendedName>
        <fullName evidence="4">Large ribosomal subunit protein eL18</fullName>
    </recommendedName>
    <alternativeName>
        <fullName evidence="5">60S ribosomal protein L18</fullName>
    </alternativeName>
</protein>
<gene>
    <name evidence="8" type="ORF">NMOB1V02_LOCUS732</name>
</gene>
<dbReference type="PANTHER" id="PTHR10934">
    <property type="entry name" value="60S RIBOSOMAL PROTEIN L18"/>
    <property type="match status" value="1"/>
</dbReference>
<name>A0A7R9BEG4_9CRUS</name>
<feature type="domain" description="Large ribosomal subunit protein uL15/eL18" evidence="7">
    <location>
        <begin position="31"/>
        <end position="217"/>
    </location>
</feature>
<dbReference type="Proteomes" id="UP000678499">
    <property type="component" value="Unassembled WGS sequence"/>
</dbReference>
<feature type="compositionally biased region" description="Basic residues" evidence="6">
    <location>
        <begin position="207"/>
        <end position="217"/>
    </location>
</feature>
<dbReference type="GO" id="GO:0006412">
    <property type="term" value="P:translation"/>
    <property type="evidence" value="ECO:0007669"/>
    <property type="project" value="InterPro"/>
</dbReference>
<dbReference type="OrthoDB" id="6353017at2759"/>
<evidence type="ECO:0000256" key="5">
    <source>
        <dbReference type="ARBA" id="ARBA00035323"/>
    </source>
</evidence>
<evidence type="ECO:0000313" key="8">
    <source>
        <dbReference type="EMBL" id="CAD7272811.1"/>
    </source>
</evidence>
<keyword evidence="3" id="KW-0687">Ribonucleoprotein</keyword>
<evidence type="ECO:0000256" key="3">
    <source>
        <dbReference type="ARBA" id="ARBA00023274"/>
    </source>
</evidence>
<dbReference type="EMBL" id="OA882103">
    <property type="protein sequence ID" value="CAD7272811.1"/>
    <property type="molecule type" value="Genomic_DNA"/>
</dbReference>
<dbReference type="EMBL" id="CAJPEX010000066">
    <property type="protein sequence ID" value="CAG0912963.1"/>
    <property type="molecule type" value="Genomic_DNA"/>
</dbReference>
<evidence type="ECO:0000256" key="1">
    <source>
        <dbReference type="ARBA" id="ARBA00006815"/>
    </source>
</evidence>
<dbReference type="GO" id="GO:0022625">
    <property type="term" value="C:cytosolic large ribosomal subunit"/>
    <property type="evidence" value="ECO:0007669"/>
    <property type="project" value="TreeGrafter"/>
</dbReference>
<comment type="similarity">
    <text evidence="1">Belongs to the eukaryotic ribosomal protein eL18 family.</text>
</comment>
<dbReference type="FunFam" id="3.100.10.10:FF:000001">
    <property type="entry name" value="60S ribosomal protein L18"/>
    <property type="match status" value="1"/>
</dbReference>